<dbReference type="InterPro" id="IPR036291">
    <property type="entry name" value="NAD(P)-bd_dom_sf"/>
</dbReference>
<reference evidence="1" key="2">
    <citation type="submission" date="2022-01" db="EMBL/GenBank/DDBJ databases">
        <authorList>
            <person name="Yamashiro T."/>
            <person name="Shiraishi A."/>
            <person name="Satake H."/>
            <person name="Nakayama K."/>
        </authorList>
    </citation>
    <scope>NUCLEOTIDE SEQUENCE</scope>
</reference>
<organism evidence="1 2">
    <name type="scientific">Tanacetum coccineum</name>
    <dbReference type="NCBI Taxonomy" id="301880"/>
    <lineage>
        <taxon>Eukaryota</taxon>
        <taxon>Viridiplantae</taxon>
        <taxon>Streptophyta</taxon>
        <taxon>Embryophyta</taxon>
        <taxon>Tracheophyta</taxon>
        <taxon>Spermatophyta</taxon>
        <taxon>Magnoliopsida</taxon>
        <taxon>eudicotyledons</taxon>
        <taxon>Gunneridae</taxon>
        <taxon>Pentapetalae</taxon>
        <taxon>asterids</taxon>
        <taxon>campanulids</taxon>
        <taxon>Asterales</taxon>
        <taxon>Asteraceae</taxon>
        <taxon>Asteroideae</taxon>
        <taxon>Anthemideae</taxon>
        <taxon>Anthemidinae</taxon>
        <taxon>Tanacetum</taxon>
    </lineage>
</organism>
<proteinExistence type="predicted"/>
<dbReference type="SUPFAM" id="SSF51735">
    <property type="entry name" value="NAD(P)-binding Rossmann-fold domains"/>
    <property type="match status" value="1"/>
</dbReference>
<protein>
    <submittedName>
        <fullName evidence="1">Alcohol dehydrogenase superfamily protein</fullName>
    </submittedName>
</protein>
<reference evidence="1" key="1">
    <citation type="journal article" date="2022" name="Int. J. Mol. Sci.">
        <title>Draft Genome of Tanacetum Coccineum: Genomic Comparison of Closely Related Tanacetum-Family Plants.</title>
        <authorList>
            <person name="Yamashiro T."/>
            <person name="Shiraishi A."/>
            <person name="Nakayama K."/>
            <person name="Satake H."/>
        </authorList>
    </citation>
    <scope>NUCLEOTIDE SEQUENCE</scope>
</reference>
<evidence type="ECO:0000313" key="1">
    <source>
        <dbReference type="EMBL" id="GJT82449.1"/>
    </source>
</evidence>
<comment type="caution">
    <text evidence="1">The sequence shown here is derived from an EMBL/GenBank/DDBJ whole genome shotgun (WGS) entry which is preliminary data.</text>
</comment>
<dbReference type="Gene3D" id="3.40.50.720">
    <property type="entry name" value="NAD(P)-binding Rossmann-like Domain"/>
    <property type="match status" value="1"/>
</dbReference>
<name>A0ABQ5H3R1_9ASTR</name>
<sequence length="106" mass="11530">MLFASSHKVHVVEKAVQKLGVLHGQAGRDEPFYGGADPINSRSSKASVRPRHTILYHAAAGGVGYLVCQWANALGATEQLSLVLSKQPDLEMEKKIEKKPRKIAPD</sequence>
<dbReference type="EMBL" id="BQNB010019168">
    <property type="protein sequence ID" value="GJT82449.1"/>
    <property type="molecule type" value="Genomic_DNA"/>
</dbReference>
<accession>A0ABQ5H3R1</accession>
<gene>
    <name evidence="1" type="ORF">Tco_1056791</name>
</gene>
<keyword evidence="2" id="KW-1185">Reference proteome</keyword>
<dbReference type="Proteomes" id="UP001151760">
    <property type="component" value="Unassembled WGS sequence"/>
</dbReference>
<evidence type="ECO:0000313" key="2">
    <source>
        <dbReference type="Proteomes" id="UP001151760"/>
    </source>
</evidence>